<evidence type="ECO:0000256" key="1">
    <source>
        <dbReference type="SAM" id="SignalP"/>
    </source>
</evidence>
<feature type="signal peptide" evidence="1">
    <location>
        <begin position="1"/>
        <end position="19"/>
    </location>
</feature>
<dbReference type="InterPro" id="IPR022385">
    <property type="entry name" value="Rhs_assc_core"/>
</dbReference>
<dbReference type="NCBIfam" id="TIGR03696">
    <property type="entry name" value="Rhs_assc_core"/>
    <property type="match status" value="1"/>
</dbReference>
<feature type="domain" description="Deoxyribonuclease NucA/NucB" evidence="2">
    <location>
        <begin position="1501"/>
        <end position="1583"/>
    </location>
</feature>
<comment type="caution">
    <text evidence="4">The sequence shown here is derived from an EMBL/GenBank/DDBJ whole genome shotgun (WGS) entry which is preliminary data.</text>
</comment>
<dbReference type="InterPro" id="IPR029476">
    <property type="entry name" value="DNase_NucA_NucB"/>
</dbReference>
<reference evidence="4 5" key="1">
    <citation type="submission" date="2019-09" db="EMBL/GenBank/DDBJ databases">
        <title>Pararcticibacter amylolyticus gen. nov., sp. nov., isolated from a rottenly hemp rope, and reclassification of Pedobacter tournemirensis as Pararcticibacter tournemirensis comb. nov.</title>
        <authorList>
            <person name="Cai Y."/>
        </authorList>
    </citation>
    <scope>NUCLEOTIDE SEQUENCE [LARGE SCALE GENOMIC DNA]</scope>
    <source>
        <strain evidence="4 5">TF5-37.2-LB10</strain>
    </source>
</reference>
<gene>
    <name evidence="4" type="ORF">F1649_20370</name>
</gene>
<evidence type="ECO:0000313" key="5">
    <source>
        <dbReference type="Proteomes" id="UP000322918"/>
    </source>
</evidence>
<organism evidence="4 5">
    <name type="scientific">Arcticibacter tournemirensis</name>
    <dbReference type="NCBI Taxonomy" id="699437"/>
    <lineage>
        <taxon>Bacteria</taxon>
        <taxon>Pseudomonadati</taxon>
        <taxon>Bacteroidota</taxon>
        <taxon>Sphingobacteriia</taxon>
        <taxon>Sphingobacteriales</taxon>
        <taxon>Sphingobacteriaceae</taxon>
        <taxon>Arcticibacter</taxon>
    </lineage>
</organism>
<dbReference type="OrthoDB" id="1191296at2"/>
<protein>
    <recommendedName>
        <fullName evidence="6">RHS repeat-associated core domain-containing protein</fullName>
    </recommendedName>
</protein>
<evidence type="ECO:0000259" key="3">
    <source>
        <dbReference type="Pfam" id="PF20041"/>
    </source>
</evidence>
<dbReference type="RefSeq" id="WP_141815138.1">
    <property type="nucleotide sequence ID" value="NZ_VFPL01000001.1"/>
</dbReference>
<evidence type="ECO:0008006" key="6">
    <source>
        <dbReference type="Google" id="ProtNLM"/>
    </source>
</evidence>
<dbReference type="Gene3D" id="2.60.120.380">
    <property type="match status" value="1"/>
</dbReference>
<feature type="domain" description="DUF6443" evidence="3">
    <location>
        <begin position="584"/>
        <end position="714"/>
    </location>
</feature>
<sequence length="1648" mass="182316">MKKYMYALVLSLFASGTIAQGYRQRMLSAIDLGSYSDLFTCNSTKNTGDYTNDYTHLEYNYSTGEYYNNDPPARDIFYRLTITTKSMDLYISNNGSSFTAGSVIYLLDATGKELWYYRSYSQNDRNSFVYPVQPGTYYIVTEAITYEGSTNDIGLIKTSVEGKARRTGEDFFYPAGLGTFSSNFTASHTIGPDDIRQYKCDFKDGSELDAYSDRRDLVHQFTITKPMDISLDNIGSVRIESMSTAYMKIISALGDTIREQSIDNFYYSNRKFNYELAAGTYTVYSKFTMGQYSDAKYVLNLTGKDLLPGSSPLSPIDIGSKQASFTYSQTQNTSLFSRSKVVTKSGNEVFYKLTLTVPMEITVDNCGSAVADTYLQVQSEDKNQYYTNDTYTGSGACANTQNAYIKILALLPGTYYIVSDGAQNGNITTTIKGTTLGAMGDKLITAIDAGTHEVGFNFTDTKNTASEFTNQFAGKLTNDVYYKFTLTDSMDITVSHCGSATPDTYMSILNAGGTVVYTNDNYTGEGKCTNTGNAVIKVSKMPKGVYYVVSEGNSQNGLITTTIEGSSAYGNIHTTKGQPHVITLTPTVEAGNLEILDAKQLHRNVQYFDYFGYPTVNIELDVAPLGGDRVTLQETDGLFRKSKGWLPIAKNTNGGVFLTPEEIKQAAKITTTYGIDQRPYSQTIYDGSPLDLVVEQFGPGNDWFSNGRSVKTDRWANFGTSGILSCARYTLGGTYTAPTLIKTGYYADYELYVTRTTDEDNHVGYEFKDKAGRMLLSRRMNGATPHDTYYVYDDYGNLTFVIPPLASDILTATNTAWDEATSAVKNYAYMYKYDGYNRCIFKKLPGAEPVYSIYDKADRLIYTQDGEQRAKPTPEWTFTIPDAFGRAALSGRCVNSLNYLANPLGDILVKAEYTGGTNASMGYTVSGVTLANPIVLSANYYDNYAFLNTNGINDGAYLPEAGFGTPYPGSKGLLTGTLIAQLEPGGAVSSDYLYSVKYYDNRGRVIQVAEKVTSGTSRLNTNYDFAGNPLLVKERQSVHGLQTDIQTAYTYDHAGRRLSEKVSVNGVEQAAITYTHDEVGRLASQKYAKGTWSTTETMGYNIRSWLTEKASPYFSMQLRYNNVLLPASKKNYGGGISEWTWQHSGGTNNMYSLQYDDADRLTGARQYVASGSSWASAPSHYSENGISYDKNGNILTLQRSAGGNTIDNLTYNYDGNRLSALTESVASPGAADILIQGSSPQGTYNYNANGNMVYDSRKNSTYGYNILNLTDMVKQGQTVKATYKWSATGAKLSVRDGTGTNGLDYAGSVVYAKSASGMTVDAIHFDHGVIRKQADGYMVNYFLNDHLGSTRVVVDGNGTLLERNDYYPFGARHKRNDYLASDNRYKYNGKEEQVVGDVGFLDYGARMYDATIGRWNVVDPLAEKSRRYSFYVYGNDNPIRFIDPDGKAVININGGVTYTGEDAKLAFAAYKRANENGDFKIHFVKEMDTPNIYRHTLNSFRLGKPQVLHYDSDKKRRTKRRYQATQSYLPKPGMQRDEYPYASTFEGGAGANVAYVPSIENSRQGQSLANLYSDMNQGEAFLVLPVPKGKEPDASPDPVPVPFPVPVLRATPKAVPSLLNRILMRVLPMPILNLPEYQQVNQDNNNEG</sequence>
<dbReference type="InterPro" id="IPR050708">
    <property type="entry name" value="T6SS_VgrG/RHS"/>
</dbReference>
<dbReference type="PANTHER" id="PTHR32305:SF15">
    <property type="entry name" value="PROTEIN RHSA-RELATED"/>
    <property type="match status" value="1"/>
</dbReference>
<feature type="chain" id="PRO_5024274312" description="RHS repeat-associated core domain-containing protein" evidence="1">
    <location>
        <begin position="20"/>
        <end position="1648"/>
    </location>
</feature>
<evidence type="ECO:0000259" key="2">
    <source>
        <dbReference type="Pfam" id="PF14040"/>
    </source>
</evidence>
<dbReference type="Pfam" id="PF20041">
    <property type="entry name" value="DUF6443"/>
    <property type="match status" value="1"/>
</dbReference>
<keyword evidence="1" id="KW-0732">Signal</keyword>
<dbReference type="EMBL" id="VWNE01000045">
    <property type="protein sequence ID" value="KAA8476146.1"/>
    <property type="molecule type" value="Genomic_DNA"/>
</dbReference>
<dbReference type="PANTHER" id="PTHR32305">
    <property type="match status" value="1"/>
</dbReference>
<keyword evidence="5" id="KW-1185">Reference proteome</keyword>
<dbReference type="Proteomes" id="UP000322918">
    <property type="component" value="Unassembled WGS sequence"/>
</dbReference>
<dbReference type="Pfam" id="PF14040">
    <property type="entry name" value="DNase_NucA_NucB"/>
    <property type="match status" value="1"/>
</dbReference>
<name>A0A5M9GNP1_9SPHI</name>
<dbReference type="Gene3D" id="2.180.10.10">
    <property type="entry name" value="RHS repeat-associated core"/>
    <property type="match status" value="1"/>
</dbReference>
<dbReference type="InterPro" id="IPR045619">
    <property type="entry name" value="DUF6443"/>
</dbReference>
<evidence type="ECO:0000313" key="4">
    <source>
        <dbReference type="EMBL" id="KAA8476146.1"/>
    </source>
</evidence>
<accession>A0A5M9GNP1</accession>
<proteinExistence type="predicted"/>